<gene>
    <name evidence="16" type="ORF">HMPREF9498_02362</name>
</gene>
<dbReference type="HOGENOM" id="CLU_002929_5_2_9"/>
<evidence type="ECO:0000256" key="7">
    <source>
        <dbReference type="ARBA" id="ARBA00023125"/>
    </source>
</evidence>
<dbReference type="CDD" id="cd03362">
    <property type="entry name" value="TOPRIM_TopoIA_TopoIII"/>
    <property type="match status" value="1"/>
</dbReference>
<keyword evidence="6" id="KW-0799">Topoisomerase</keyword>
<evidence type="ECO:0000256" key="6">
    <source>
        <dbReference type="ARBA" id="ARBA00023029"/>
    </source>
</evidence>
<evidence type="ECO:0000256" key="13">
    <source>
        <dbReference type="SAM" id="MobiDB-lite"/>
    </source>
</evidence>
<dbReference type="GO" id="GO:0003677">
    <property type="term" value="F:DNA binding"/>
    <property type="evidence" value="ECO:0007669"/>
    <property type="project" value="UniProtKB-KW"/>
</dbReference>
<dbReference type="PROSITE" id="PS52039">
    <property type="entry name" value="TOPO_IA_2"/>
    <property type="match status" value="1"/>
</dbReference>
<dbReference type="InterPro" id="IPR013824">
    <property type="entry name" value="Topo_IA_cen_sub1"/>
</dbReference>
<evidence type="ECO:0000256" key="1">
    <source>
        <dbReference type="ARBA" id="ARBA00000213"/>
    </source>
</evidence>
<keyword evidence="4" id="KW-0479">Metal-binding</keyword>
<dbReference type="EC" id="5.6.2.1" evidence="3"/>
<dbReference type="EMBL" id="AEBR01000080">
    <property type="protein sequence ID" value="EFM82083.1"/>
    <property type="molecule type" value="Genomic_DNA"/>
</dbReference>
<evidence type="ECO:0000256" key="9">
    <source>
        <dbReference type="ARBA" id="ARBA00030003"/>
    </source>
</evidence>
<dbReference type="NCBIfam" id="NF005829">
    <property type="entry name" value="PRK07726.1"/>
    <property type="match status" value="1"/>
</dbReference>
<dbReference type="PROSITE" id="PS00396">
    <property type="entry name" value="TOPO_IA_1"/>
    <property type="match status" value="1"/>
</dbReference>
<dbReference type="InterPro" id="IPR023405">
    <property type="entry name" value="Topo_IA_core_domain"/>
</dbReference>
<name>A0A125W494_ENTFL</name>
<dbReference type="InterPro" id="IPR023406">
    <property type="entry name" value="Topo_IA_AS"/>
</dbReference>
<comment type="similarity">
    <text evidence="2">Belongs to the type IA topoisomerase family.</text>
</comment>
<reference evidence="16 17" key="1">
    <citation type="submission" date="2010-07" db="EMBL/GenBank/DDBJ databases">
        <authorList>
            <person name="Sid Ahmed O."/>
        </authorList>
    </citation>
    <scope>NUCLEOTIDE SEQUENCE [LARGE SCALE GENOMIC DNA]</scope>
    <source>
        <strain evidence="16 17">TX4248</strain>
    </source>
</reference>
<dbReference type="PANTHER" id="PTHR11390">
    <property type="entry name" value="PROKARYOTIC DNA TOPOISOMERASE"/>
    <property type="match status" value="1"/>
</dbReference>
<dbReference type="PROSITE" id="PS50880">
    <property type="entry name" value="TOPRIM"/>
    <property type="match status" value="1"/>
</dbReference>
<dbReference type="Gene3D" id="3.40.50.140">
    <property type="match status" value="1"/>
</dbReference>
<evidence type="ECO:0000313" key="16">
    <source>
        <dbReference type="EMBL" id="EFM82083.1"/>
    </source>
</evidence>
<dbReference type="GO" id="GO:0006281">
    <property type="term" value="P:DNA repair"/>
    <property type="evidence" value="ECO:0007669"/>
    <property type="project" value="TreeGrafter"/>
</dbReference>
<evidence type="ECO:0000259" key="15">
    <source>
        <dbReference type="PROSITE" id="PS52039"/>
    </source>
</evidence>
<keyword evidence="8 16" id="KW-0413">Isomerase</keyword>
<dbReference type="InterPro" id="IPR013826">
    <property type="entry name" value="Topo_IA_cen_sub3"/>
</dbReference>
<dbReference type="InterPro" id="IPR006171">
    <property type="entry name" value="TOPRIM_dom"/>
</dbReference>
<dbReference type="InterPro" id="IPR003601">
    <property type="entry name" value="Topo_IA_2"/>
</dbReference>
<feature type="domain" description="Topo IA-type catalytic" evidence="15">
    <location>
        <begin position="210"/>
        <end position="616"/>
    </location>
</feature>
<protein>
    <recommendedName>
        <fullName evidence="3">DNA topoisomerase</fullName>
        <ecNumber evidence="3">5.6.2.1</ecNumber>
    </recommendedName>
    <alternativeName>
        <fullName evidence="12">Omega-protein</fullName>
    </alternativeName>
    <alternativeName>
        <fullName evidence="11">Relaxing enzyme</fullName>
    </alternativeName>
    <alternativeName>
        <fullName evidence="9">Swivelase</fullName>
    </alternativeName>
    <alternativeName>
        <fullName evidence="10">Untwisting enzyme</fullName>
    </alternativeName>
</protein>
<dbReference type="PRINTS" id="PR00417">
    <property type="entry name" value="PRTPISMRASEI"/>
</dbReference>
<evidence type="ECO:0000313" key="17">
    <source>
        <dbReference type="Proteomes" id="UP000004846"/>
    </source>
</evidence>
<dbReference type="Pfam" id="PF01131">
    <property type="entry name" value="Topoisom_bac"/>
    <property type="match status" value="1"/>
</dbReference>
<comment type="catalytic activity">
    <reaction evidence="1">
        <text>ATP-independent breakage of single-stranded DNA, followed by passage and rejoining.</text>
        <dbReference type="EC" id="5.6.2.1"/>
    </reaction>
</comment>
<dbReference type="GO" id="GO:0006310">
    <property type="term" value="P:DNA recombination"/>
    <property type="evidence" value="ECO:0007669"/>
    <property type="project" value="TreeGrafter"/>
</dbReference>
<accession>A0A125W494</accession>
<keyword evidence="5" id="KW-0460">Magnesium</keyword>
<evidence type="ECO:0000256" key="12">
    <source>
        <dbReference type="ARBA" id="ARBA00032877"/>
    </source>
</evidence>
<dbReference type="SUPFAM" id="SSF56712">
    <property type="entry name" value="Prokaryotic type I DNA topoisomerase"/>
    <property type="match status" value="1"/>
</dbReference>
<dbReference type="InterPro" id="IPR000380">
    <property type="entry name" value="Topo_IA"/>
</dbReference>
<dbReference type="CDD" id="cd00186">
    <property type="entry name" value="TOP1Ac"/>
    <property type="match status" value="1"/>
</dbReference>
<dbReference type="GO" id="GO:0003917">
    <property type="term" value="F:DNA topoisomerase type I (single strand cut, ATP-independent) activity"/>
    <property type="evidence" value="ECO:0007669"/>
    <property type="project" value="UniProtKB-EC"/>
</dbReference>
<evidence type="ECO:0000256" key="10">
    <source>
        <dbReference type="ARBA" id="ARBA00031985"/>
    </source>
</evidence>
<feature type="domain" description="Toprim" evidence="14">
    <location>
        <begin position="60"/>
        <end position="193"/>
    </location>
</feature>
<dbReference type="Gene3D" id="1.10.460.10">
    <property type="entry name" value="Topoisomerase I, domain 2"/>
    <property type="match status" value="1"/>
</dbReference>
<dbReference type="Pfam" id="PF01751">
    <property type="entry name" value="Toprim"/>
    <property type="match status" value="1"/>
</dbReference>
<evidence type="ECO:0000256" key="11">
    <source>
        <dbReference type="ARBA" id="ARBA00032235"/>
    </source>
</evidence>
<dbReference type="GO" id="GO:0043597">
    <property type="term" value="C:cytoplasmic replication fork"/>
    <property type="evidence" value="ECO:0007669"/>
    <property type="project" value="TreeGrafter"/>
</dbReference>
<dbReference type="InterPro" id="IPR013825">
    <property type="entry name" value="Topo_IA_cen_sub2"/>
</dbReference>
<evidence type="ECO:0000256" key="2">
    <source>
        <dbReference type="ARBA" id="ARBA00009446"/>
    </source>
</evidence>
<evidence type="ECO:0000256" key="8">
    <source>
        <dbReference type="ARBA" id="ARBA00023235"/>
    </source>
</evidence>
<dbReference type="Gene3D" id="2.70.20.10">
    <property type="entry name" value="Topoisomerase I, domain 3"/>
    <property type="match status" value="1"/>
</dbReference>
<sequence length="749" mass="85795">MAKQNSANGKLFETHEFKEKPQGIFFKLFFYSRNLEKIEPIFGIIRKDSTQKGAKLVVAKQLIIAEKPSVAKDLSRVLGANQKNKNYYEGPNVIVTWALGHLLGLKMPEDLNKEWQTWQMETLPMIPKNLGIKPLPKTGHQLKAIKQLANRKDVSEAVIATDAGREGELVARWILEYVRFNKPVKRLWISSQTDKAIKDGFKKIRPAKDYDNLYYSALARAKADWLVGLNVTRALTVKYQDNLSAGRVQTPTLAMVRQQEKTIEQFKPQTYFTISLTVESEKAKMTQKNPYALKERQEAEQLVKELSKQKGLVTDIQEKVKTENAPLPYDLTEIQREANQRFQFSAKKTLSLVQSLYETHKIVSYPRTDSKYLTTDMKGTMKERLQAIADFSPEVKGYLKNGAVVKQQKVFQNAKVTDHHGLIPTEQRPRYEKLSNDEQKIYQMIVQRFLGLFAEPNQTKQTKVTVAFGKETFVFHQNKVVVAGWKTTAEQPLSTVQWQKGMTVAPNFTINKELTSPPKPLTEGTLLGKMEKHSLGTPATRAEIIEKLIKSELMERTNSGLSVSAKGKQLLDLVNPSLVTPELTEKWEKSLEAIASGQQKSQLFLKDIEEDTKKLVREIKQSEKKYQDFSITQKKCPDCGSNLREKNTKDGKIYVCTNQECSYRRRKDPKVSNHRCPQCHKKMVIIEGKNGRSFKCKFCSITEKIPDKKERKQKMTKHEERRLMKKYSQPDEPEESALAQALKAAMNQE</sequence>
<dbReference type="AlphaFoldDB" id="A0A125W494"/>
<organism evidence="16 17">
    <name type="scientific">Enterococcus faecalis TX4248</name>
    <dbReference type="NCBI Taxonomy" id="749495"/>
    <lineage>
        <taxon>Bacteria</taxon>
        <taxon>Bacillati</taxon>
        <taxon>Bacillota</taxon>
        <taxon>Bacilli</taxon>
        <taxon>Lactobacillales</taxon>
        <taxon>Enterococcaceae</taxon>
        <taxon>Enterococcus</taxon>
    </lineage>
</organism>
<evidence type="ECO:0000256" key="5">
    <source>
        <dbReference type="ARBA" id="ARBA00022842"/>
    </source>
</evidence>
<dbReference type="SMART" id="SM00436">
    <property type="entry name" value="TOP1Bc"/>
    <property type="match status" value="1"/>
</dbReference>
<keyword evidence="7" id="KW-0238">DNA-binding</keyword>
<dbReference type="Proteomes" id="UP000004846">
    <property type="component" value="Unassembled WGS sequence"/>
</dbReference>
<dbReference type="NCBIfam" id="TIGR01056">
    <property type="entry name" value="topB"/>
    <property type="match status" value="1"/>
</dbReference>
<evidence type="ECO:0000259" key="14">
    <source>
        <dbReference type="PROSITE" id="PS50880"/>
    </source>
</evidence>
<dbReference type="InterPro" id="IPR013497">
    <property type="entry name" value="Topo_IA_cen"/>
</dbReference>
<dbReference type="PANTHER" id="PTHR11390:SF21">
    <property type="entry name" value="DNA TOPOISOMERASE 3-ALPHA"/>
    <property type="match status" value="1"/>
</dbReference>
<dbReference type="Gene3D" id="1.10.290.10">
    <property type="entry name" value="Topoisomerase I, domain 4"/>
    <property type="match status" value="1"/>
</dbReference>
<dbReference type="SMART" id="SM00493">
    <property type="entry name" value="TOPRIM"/>
    <property type="match status" value="1"/>
</dbReference>
<evidence type="ECO:0000256" key="4">
    <source>
        <dbReference type="ARBA" id="ARBA00022723"/>
    </source>
</evidence>
<comment type="caution">
    <text evidence="16">The sequence shown here is derived from an EMBL/GenBank/DDBJ whole genome shotgun (WGS) entry which is preliminary data.</text>
</comment>
<dbReference type="InterPro" id="IPR034144">
    <property type="entry name" value="TOPRIM_TopoIII"/>
</dbReference>
<dbReference type="SMART" id="SM00437">
    <property type="entry name" value="TOP1Ac"/>
    <property type="match status" value="1"/>
</dbReference>
<proteinExistence type="inferred from homology"/>
<dbReference type="GO" id="GO:0006265">
    <property type="term" value="P:DNA topological change"/>
    <property type="evidence" value="ECO:0007669"/>
    <property type="project" value="InterPro"/>
</dbReference>
<dbReference type="InterPro" id="IPR003602">
    <property type="entry name" value="Topo_IA_DNA-bd_dom"/>
</dbReference>
<dbReference type="GO" id="GO:0046872">
    <property type="term" value="F:metal ion binding"/>
    <property type="evidence" value="ECO:0007669"/>
    <property type="project" value="UniProtKB-KW"/>
</dbReference>
<evidence type="ECO:0000256" key="3">
    <source>
        <dbReference type="ARBA" id="ARBA00012891"/>
    </source>
</evidence>
<dbReference type="InterPro" id="IPR005738">
    <property type="entry name" value="TopoIII"/>
</dbReference>
<feature type="region of interest" description="Disordered" evidence="13">
    <location>
        <begin position="707"/>
        <end position="749"/>
    </location>
</feature>